<reference evidence="7 8" key="1">
    <citation type="submission" date="2013-11" db="EMBL/GenBank/DDBJ databases">
        <title>Complete genome sequence of Rhizobium gallicum bv. gallicum R602.</title>
        <authorList>
            <person name="Bustos P."/>
            <person name="Santamaria R.I."/>
            <person name="Lozano L."/>
            <person name="Acosta J.L."/>
            <person name="Ormeno-Orrillo E."/>
            <person name="Rogel M.A."/>
            <person name="Romero D."/>
            <person name="Cevallos M.A."/>
            <person name="Martinez-Romero E."/>
            <person name="Gonzalez V."/>
        </authorList>
    </citation>
    <scope>NUCLEOTIDE SEQUENCE [LARGE SCALE GENOMIC DNA]</scope>
    <source>
        <strain evidence="7 8">R602</strain>
    </source>
</reference>
<evidence type="ECO:0000259" key="5">
    <source>
        <dbReference type="Pfam" id="PF07992"/>
    </source>
</evidence>
<accession>A0A0B4WY85</accession>
<evidence type="ECO:0000313" key="7">
    <source>
        <dbReference type="EMBL" id="AJD40629.1"/>
    </source>
</evidence>
<dbReference type="PANTHER" id="PTHR43557:SF2">
    <property type="entry name" value="RIESKE DOMAIN-CONTAINING PROTEIN-RELATED"/>
    <property type="match status" value="1"/>
</dbReference>
<evidence type="ECO:0000256" key="4">
    <source>
        <dbReference type="ARBA" id="ARBA00023002"/>
    </source>
</evidence>
<dbReference type="Pfam" id="PF07992">
    <property type="entry name" value="Pyr_redox_2"/>
    <property type="match status" value="1"/>
</dbReference>
<keyword evidence="3" id="KW-0274">FAD</keyword>
<dbReference type="Proteomes" id="UP000031368">
    <property type="component" value="Chromosome"/>
</dbReference>
<dbReference type="InterPro" id="IPR016156">
    <property type="entry name" value="FAD/NAD-linked_Rdtase_dimer_sf"/>
</dbReference>
<dbReference type="SUPFAM" id="SSF51905">
    <property type="entry name" value="FAD/NAD(P)-binding domain"/>
    <property type="match status" value="2"/>
</dbReference>
<dbReference type="RefSeq" id="WP_039844405.1">
    <property type="nucleotide sequence ID" value="NZ_CP006877.1"/>
</dbReference>
<feature type="domain" description="FAD/NAD(P)-binding" evidence="5">
    <location>
        <begin position="4"/>
        <end position="301"/>
    </location>
</feature>
<dbReference type="AlphaFoldDB" id="A0A0B4WY85"/>
<keyword evidence="4" id="KW-0560">Oxidoreductase</keyword>
<dbReference type="KEGG" id="rga:RGR602_CH01271"/>
<sequence length="405" mass="44095">MTDRLVIIGAGQAGFAMAAKLRALHDTRPITIIGAEDVLPYQRPPLSKKYLLGEMTFDRLLFRPEHWYPDNNVEIRLATWVEQIDRDKKQVALQDGSILDYGTLALTTGSAPRRLPAAVGGDLDGVYVARDKRDADLLADEMRPGRRVLIIGGGYIGLEAAAVARYRGLEVTVIEMADRILQRVAAKETADIIRAIHESHDVVIREKTGLKRLVGRDGHVCGAELSDGSVIEIDFAIVGIGVVPNDQLAKEAGLDVANGILVNEFARTSDTSIFAAGDCAVQPWQDGRIRLESVQNAVDQAEAAAAVIVGGDAPYDPKPWFWSDQYDVKLQIAGFNLGYDETLLRRGAREGAHSVWYFRNGQFIAVDAINDAKAYVTGKKLLETGINPDKAVLADAAADLKQLLA</sequence>
<proteinExistence type="predicted"/>
<dbReference type="GO" id="GO:0016651">
    <property type="term" value="F:oxidoreductase activity, acting on NAD(P)H"/>
    <property type="evidence" value="ECO:0007669"/>
    <property type="project" value="TreeGrafter"/>
</dbReference>
<evidence type="ECO:0000256" key="2">
    <source>
        <dbReference type="ARBA" id="ARBA00022630"/>
    </source>
</evidence>
<dbReference type="PRINTS" id="PR00368">
    <property type="entry name" value="FADPNR"/>
</dbReference>
<feature type="domain" description="Reductase C-terminal" evidence="6">
    <location>
        <begin position="320"/>
        <end position="404"/>
    </location>
</feature>
<gene>
    <name evidence="7" type="ORF">RGR602_CH01271</name>
</gene>
<evidence type="ECO:0000256" key="3">
    <source>
        <dbReference type="ARBA" id="ARBA00022827"/>
    </source>
</evidence>
<dbReference type="InterPro" id="IPR028202">
    <property type="entry name" value="Reductase_C"/>
</dbReference>
<dbReference type="Gene3D" id="3.30.390.30">
    <property type="match status" value="1"/>
</dbReference>
<keyword evidence="8" id="KW-1185">Reference proteome</keyword>
<dbReference type="InterPro" id="IPR036188">
    <property type="entry name" value="FAD/NAD-bd_sf"/>
</dbReference>
<protein>
    <submittedName>
        <fullName evidence="7">Ferredoxin reductase protein</fullName>
    </submittedName>
</protein>
<dbReference type="InterPro" id="IPR050446">
    <property type="entry name" value="FAD-oxidoreductase/Apoptosis"/>
</dbReference>
<comment type="cofactor">
    <cofactor evidence="1">
        <name>FAD</name>
        <dbReference type="ChEBI" id="CHEBI:57692"/>
    </cofactor>
</comment>
<organism evidence="7 8">
    <name type="scientific">Rhizobium gallicum bv. gallicum R602sp</name>
    <dbReference type="NCBI Taxonomy" id="1041138"/>
    <lineage>
        <taxon>Bacteria</taxon>
        <taxon>Pseudomonadati</taxon>
        <taxon>Pseudomonadota</taxon>
        <taxon>Alphaproteobacteria</taxon>
        <taxon>Hyphomicrobiales</taxon>
        <taxon>Rhizobiaceae</taxon>
        <taxon>Rhizobium/Agrobacterium group</taxon>
        <taxon>Rhizobium</taxon>
    </lineage>
</organism>
<keyword evidence="2" id="KW-0285">Flavoprotein</keyword>
<evidence type="ECO:0000259" key="6">
    <source>
        <dbReference type="Pfam" id="PF14759"/>
    </source>
</evidence>
<dbReference type="HOGENOM" id="CLU_003291_4_0_5"/>
<dbReference type="Gene3D" id="3.50.50.60">
    <property type="entry name" value="FAD/NAD(P)-binding domain"/>
    <property type="match status" value="2"/>
</dbReference>
<dbReference type="EMBL" id="CP006877">
    <property type="protein sequence ID" value="AJD40629.1"/>
    <property type="molecule type" value="Genomic_DNA"/>
</dbReference>
<evidence type="ECO:0000313" key="8">
    <source>
        <dbReference type="Proteomes" id="UP000031368"/>
    </source>
</evidence>
<name>A0A0B4WY85_9HYPH</name>
<evidence type="ECO:0000256" key="1">
    <source>
        <dbReference type="ARBA" id="ARBA00001974"/>
    </source>
</evidence>
<dbReference type="PANTHER" id="PTHR43557">
    <property type="entry name" value="APOPTOSIS-INDUCING FACTOR 1"/>
    <property type="match status" value="1"/>
</dbReference>
<dbReference type="InterPro" id="IPR023753">
    <property type="entry name" value="FAD/NAD-binding_dom"/>
</dbReference>
<dbReference type="GO" id="GO:0005737">
    <property type="term" value="C:cytoplasm"/>
    <property type="evidence" value="ECO:0007669"/>
    <property type="project" value="TreeGrafter"/>
</dbReference>
<dbReference type="PRINTS" id="PR00411">
    <property type="entry name" value="PNDRDTASEI"/>
</dbReference>
<dbReference type="Pfam" id="PF14759">
    <property type="entry name" value="Reductase_C"/>
    <property type="match status" value="1"/>
</dbReference>
<dbReference type="SUPFAM" id="SSF55424">
    <property type="entry name" value="FAD/NAD-linked reductases, dimerisation (C-terminal) domain"/>
    <property type="match status" value="1"/>
</dbReference>